<dbReference type="EMBL" id="PGEZ01000001">
    <property type="protein sequence ID" value="PJJ57432.1"/>
    <property type="molecule type" value="Genomic_DNA"/>
</dbReference>
<name>A0A0B2BJR9_9ACTN</name>
<feature type="region of interest" description="Disordered" evidence="2">
    <location>
        <begin position="184"/>
        <end position="221"/>
    </location>
</feature>
<evidence type="ECO:0000256" key="2">
    <source>
        <dbReference type="SAM" id="MobiDB-lite"/>
    </source>
</evidence>
<dbReference type="Pfam" id="PF02613">
    <property type="entry name" value="Nitrate_red_del"/>
    <property type="match status" value="1"/>
</dbReference>
<dbReference type="InterPro" id="IPR003765">
    <property type="entry name" value="NO3_reductase_chaperone_NarJ"/>
</dbReference>
<accession>A0A0B2BJR9</accession>
<keyword evidence="1" id="KW-0534">Nitrate assimilation</keyword>
<dbReference type="PANTHER" id="PTHR43680:SF2">
    <property type="entry name" value="NITRATE REDUCTASE MOLYBDENUM COFACTOR ASSEMBLY CHAPERONE NARJ"/>
    <property type="match status" value="1"/>
</dbReference>
<dbReference type="InterPro" id="IPR020945">
    <property type="entry name" value="DMSO/NO3_reduct_chaperone"/>
</dbReference>
<evidence type="ECO:0000256" key="1">
    <source>
        <dbReference type="ARBA" id="ARBA00023063"/>
    </source>
</evidence>
<keyword evidence="4" id="KW-1185">Reference proteome</keyword>
<proteinExistence type="predicted"/>
<reference evidence="3 4" key="1">
    <citation type="submission" date="2017-11" db="EMBL/GenBank/DDBJ databases">
        <title>Genomic Encyclopedia of Archaeal and Bacterial Type Strains, Phase II (KMG-II): From Individual Species to Whole Genera.</title>
        <authorList>
            <person name="Goeker M."/>
        </authorList>
    </citation>
    <scope>NUCLEOTIDE SEQUENCE [LARGE SCALE GENOMIC DNA]</scope>
    <source>
        <strain evidence="3 4">DSM 27763</strain>
    </source>
</reference>
<dbReference type="SUPFAM" id="SSF89155">
    <property type="entry name" value="TorD-like"/>
    <property type="match status" value="1"/>
</dbReference>
<evidence type="ECO:0000313" key="3">
    <source>
        <dbReference type="EMBL" id="PJJ57432.1"/>
    </source>
</evidence>
<dbReference type="AlphaFoldDB" id="A0A0B2BJR9"/>
<dbReference type="NCBIfam" id="TIGR00684">
    <property type="entry name" value="narJ"/>
    <property type="match status" value="1"/>
</dbReference>
<comment type="caution">
    <text evidence="3">The sequence shown here is derived from an EMBL/GenBank/DDBJ whole genome shotgun (WGS) entry which is preliminary data.</text>
</comment>
<organism evidence="3 4">
    <name type="scientific">Mumia flava</name>
    <dbReference type="NCBI Taxonomy" id="1348852"/>
    <lineage>
        <taxon>Bacteria</taxon>
        <taxon>Bacillati</taxon>
        <taxon>Actinomycetota</taxon>
        <taxon>Actinomycetes</taxon>
        <taxon>Propionibacteriales</taxon>
        <taxon>Nocardioidaceae</taxon>
        <taxon>Mumia</taxon>
    </lineage>
</organism>
<dbReference type="Gene3D" id="1.10.3480.10">
    <property type="entry name" value="TorD-like"/>
    <property type="match status" value="1"/>
</dbReference>
<evidence type="ECO:0000313" key="4">
    <source>
        <dbReference type="Proteomes" id="UP000230842"/>
    </source>
</evidence>
<sequence>MSAETVVRQVASLCLAYPDDEVLALVPAMRGAVAEHDRSAAAQPLAGFLDHLAAGAPHDLRQAYVETFDLSRKHALYLSYWTDGDTRRRGEVLGRFKQRYRDAGWVVDTRGELPDYLPLVLEFAARVDPDGGRDLMQEYRAGIELLRLALRDAGSPYAGVLEAVCATLPGESPADRAAAMRIASQGPPTETVGLDPYDPRLLPVSEAGPTRTADVPAGGGR</sequence>
<dbReference type="RefSeq" id="WP_039350410.1">
    <property type="nucleotide sequence ID" value="NZ_PGEZ01000001.1"/>
</dbReference>
<protein>
    <submittedName>
        <fullName evidence="3">Nitrate reductase delta subunit</fullName>
    </submittedName>
</protein>
<dbReference type="GO" id="GO:0042128">
    <property type="term" value="P:nitrate assimilation"/>
    <property type="evidence" value="ECO:0007669"/>
    <property type="project" value="UniProtKB-KW"/>
</dbReference>
<dbReference type="GO" id="GO:0051082">
    <property type="term" value="F:unfolded protein binding"/>
    <property type="evidence" value="ECO:0007669"/>
    <property type="project" value="InterPro"/>
</dbReference>
<dbReference type="Proteomes" id="UP000230842">
    <property type="component" value="Unassembled WGS sequence"/>
</dbReference>
<gene>
    <name evidence="3" type="ORF">CLV56_1661</name>
</gene>
<dbReference type="PANTHER" id="PTHR43680">
    <property type="entry name" value="NITRATE REDUCTASE MOLYBDENUM COFACTOR ASSEMBLY CHAPERONE"/>
    <property type="match status" value="1"/>
</dbReference>
<dbReference type="GO" id="GO:0016530">
    <property type="term" value="F:metallochaperone activity"/>
    <property type="evidence" value="ECO:0007669"/>
    <property type="project" value="TreeGrafter"/>
</dbReference>
<dbReference type="OrthoDB" id="4307003at2"/>
<dbReference type="InterPro" id="IPR036411">
    <property type="entry name" value="TorD-like_sf"/>
</dbReference>
<dbReference type="GO" id="GO:0051131">
    <property type="term" value="P:chaperone-mediated protein complex assembly"/>
    <property type="evidence" value="ECO:0007669"/>
    <property type="project" value="InterPro"/>
</dbReference>